<dbReference type="InterPro" id="IPR036388">
    <property type="entry name" value="WH-like_DNA-bd_sf"/>
</dbReference>
<sequence>MDEETLAQKIDTLIRIQAHLAVAGFESQKDKILFLGRVGLSSKDIAEILGTTPNTVSVALSNARKTGNLKPSLGRTPKKKTEGDDKE</sequence>
<organism evidence="3 4">
    <name type="scientific">Chelativorans salis</name>
    <dbReference type="NCBI Taxonomy" id="2978478"/>
    <lineage>
        <taxon>Bacteria</taxon>
        <taxon>Pseudomonadati</taxon>
        <taxon>Pseudomonadota</taxon>
        <taxon>Alphaproteobacteria</taxon>
        <taxon>Hyphomicrobiales</taxon>
        <taxon>Phyllobacteriaceae</taxon>
        <taxon>Chelativorans</taxon>
    </lineage>
</organism>
<dbReference type="EMBL" id="JAOCZP010000001">
    <property type="protein sequence ID" value="MCT7374411.1"/>
    <property type="molecule type" value="Genomic_DNA"/>
</dbReference>
<feature type="region of interest" description="Disordered" evidence="1">
    <location>
        <begin position="62"/>
        <end position="87"/>
    </location>
</feature>
<gene>
    <name evidence="3" type="ORF">N5A92_05115</name>
</gene>
<proteinExistence type="predicted"/>
<accession>A0ABT2LIL8</accession>
<evidence type="ECO:0000313" key="3">
    <source>
        <dbReference type="EMBL" id="MCT7374411.1"/>
    </source>
</evidence>
<keyword evidence="4" id="KW-1185">Reference proteome</keyword>
<evidence type="ECO:0000256" key="1">
    <source>
        <dbReference type="SAM" id="MobiDB-lite"/>
    </source>
</evidence>
<comment type="caution">
    <text evidence="3">The sequence shown here is derived from an EMBL/GenBank/DDBJ whole genome shotgun (WGS) entry which is preliminary data.</text>
</comment>
<name>A0ABT2LIL8_9HYPH</name>
<dbReference type="Proteomes" id="UP001320831">
    <property type="component" value="Unassembled WGS sequence"/>
</dbReference>
<dbReference type="SUPFAM" id="SSF46894">
    <property type="entry name" value="C-terminal effector domain of the bipartite response regulators"/>
    <property type="match status" value="1"/>
</dbReference>
<dbReference type="RefSeq" id="WP_260900805.1">
    <property type="nucleotide sequence ID" value="NZ_JAOCZP010000001.1"/>
</dbReference>
<evidence type="ECO:0000259" key="2">
    <source>
        <dbReference type="Pfam" id="PF08281"/>
    </source>
</evidence>
<evidence type="ECO:0000313" key="4">
    <source>
        <dbReference type="Proteomes" id="UP001320831"/>
    </source>
</evidence>
<feature type="domain" description="RNA polymerase sigma factor 70 region 4 type 2" evidence="2">
    <location>
        <begin position="39"/>
        <end position="65"/>
    </location>
</feature>
<reference evidence="3 4" key="1">
    <citation type="submission" date="2022-09" db="EMBL/GenBank/DDBJ databases">
        <title>Chelativorans salina sp. nov., a novel slightly halophilic bacterium isolated from a saline lake sediment enrichment.</title>
        <authorList>
            <person name="Gao L."/>
            <person name="Fang B.-Z."/>
            <person name="Li W.-J."/>
        </authorList>
    </citation>
    <scope>NUCLEOTIDE SEQUENCE [LARGE SCALE GENOMIC DNA]</scope>
    <source>
        <strain evidence="3 4">EGI FJ00035</strain>
    </source>
</reference>
<dbReference type="Gene3D" id="1.10.10.10">
    <property type="entry name" value="Winged helix-like DNA-binding domain superfamily/Winged helix DNA-binding domain"/>
    <property type="match status" value="1"/>
</dbReference>
<protein>
    <submittedName>
        <fullName evidence="3">Sigma-70 region 4 domain-containing protein</fullName>
    </submittedName>
</protein>
<dbReference type="InterPro" id="IPR013249">
    <property type="entry name" value="RNA_pol_sigma70_r4_t2"/>
</dbReference>
<dbReference type="InterPro" id="IPR016032">
    <property type="entry name" value="Sig_transdc_resp-reg_C-effctor"/>
</dbReference>
<dbReference type="Pfam" id="PF08281">
    <property type="entry name" value="Sigma70_r4_2"/>
    <property type="match status" value="1"/>
</dbReference>